<organism evidence="1">
    <name type="scientific">Methanobrevibacter smithii tailed virus 1</name>
    <dbReference type="NCBI Taxonomy" id="3148917"/>
    <lineage>
        <taxon>Viruses</taxon>
        <taxon>Duplodnaviria</taxon>
        <taxon>Heunggongvirae</taxon>
        <taxon>Uroviricota</taxon>
        <taxon>Caudoviricetes</taxon>
        <taxon>Methanobavirales</taxon>
        <taxon>Usuviridae</taxon>
        <taxon>Manusuvirus</taxon>
        <taxon>Manusuvirus methanobrevibacteri</taxon>
    </lineage>
</organism>
<evidence type="ECO:0000313" key="1">
    <source>
        <dbReference type="EMBL" id="XCD08659.1"/>
    </source>
</evidence>
<name>A0AAU8B8I0_9CAUD</name>
<dbReference type="EMBL" id="PP537965">
    <property type="protein sequence ID" value="XCD08659.1"/>
    <property type="molecule type" value="Genomic_DNA"/>
</dbReference>
<proteinExistence type="predicted"/>
<protein>
    <submittedName>
        <fullName evidence="1">MazE antitoxin</fullName>
    </submittedName>
</protein>
<reference evidence="1" key="1">
    <citation type="submission" date="2024-03" db="EMBL/GenBank/DDBJ databases">
        <title>Archaeal virus exists in stable equilibrium with its dominant human gut methanogen host.</title>
        <authorList>
            <person name="Baquero D.P."/>
            <person name="Medvedeva S."/>
            <person name="Martin-Gallausiaux C."/>
            <person name="Pende N."/>
            <person name="Sartori-Rupp A."/>
            <person name="Tachon S."/>
            <person name="Pedron T."/>
            <person name="Debarbieux L."/>
            <person name="Borrel G."/>
            <person name="Gribaldo S."/>
            <person name="Krupovic M."/>
        </authorList>
    </citation>
    <scope>NUCLEOTIDE SEQUENCE</scope>
</reference>
<accession>A0AAU8B8I0</accession>
<sequence>MPILEYTTKLSKGGPNSIRSIVPQDVIKLLELELGDSLHWIVNIDEGITVSIEKAEK</sequence>